<keyword evidence="9" id="KW-1185">Reference proteome</keyword>
<dbReference type="Gene3D" id="3.30.70.100">
    <property type="match status" value="1"/>
</dbReference>
<dbReference type="InterPro" id="IPR006121">
    <property type="entry name" value="HMA_dom"/>
</dbReference>
<evidence type="ECO:0000256" key="1">
    <source>
        <dbReference type="ARBA" id="ARBA00022481"/>
    </source>
</evidence>
<keyword evidence="3" id="KW-0449">Lipoprotein</keyword>
<keyword evidence="1" id="KW-0488">Methylation</keyword>
<keyword evidence="4" id="KW-0636">Prenylation</keyword>
<feature type="domain" description="HMA" evidence="7">
    <location>
        <begin position="9"/>
        <end position="72"/>
    </location>
</feature>
<feature type="compositionally biased region" description="Low complexity" evidence="6">
    <location>
        <begin position="347"/>
        <end position="360"/>
    </location>
</feature>
<feature type="compositionally biased region" description="Gly residues" evidence="6">
    <location>
        <begin position="266"/>
        <end position="280"/>
    </location>
</feature>
<reference evidence="8" key="1">
    <citation type="submission" date="2023-10" db="EMBL/GenBank/DDBJ databases">
        <authorList>
            <person name="Domelevo Entfellner J.-B."/>
        </authorList>
    </citation>
    <scope>NUCLEOTIDE SEQUENCE</scope>
</reference>
<feature type="compositionally biased region" description="Basic and acidic residues" evidence="6">
    <location>
        <begin position="362"/>
        <end position="377"/>
    </location>
</feature>
<evidence type="ECO:0000256" key="6">
    <source>
        <dbReference type="SAM" id="MobiDB-lite"/>
    </source>
</evidence>
<evidence type="ECO:0000256" key="2">
    <source>
        <dbReference type="ARBA" id="ARBA00022723"/>
    </source>
</evidence>
<dbReference type="PANTHER" id="PTHR45868:SF83">
    <property type="entry name" value="HEAVY METAL-ASSOCIATED ISOPRENYLATED PLANT PROTEIN 33"/>
    <property type="match status" value="1"/>
</dbReference>
<feature type="region of interest" description="Disordered" evidence="6">
    <location>
        <begin position="92"/>
        <end position="208"/>
    </location>
</feature>
<protein>
    <recommendedName>
        <fullName evidence="7">HMA domain-containing protein</fullName>
    </recommendedName>
</protein>
<dbReference type="EMBL" id="OY731407">
    <property type="protein sequence ID" value="CAJ1976162.1"/>
    <property type="molecule type" value="Genomic_DNA"/>
</dbReference>
<evidence type="ECO:0000313" key="8">
    <source>
        <dbReference type="EMBL" id="CAJ1976162.1"/>
    </source>
</evidence>
<dbReference type="GO" id="GO:0046872">
    <property type="term" value="F:metal ion binding"/>
    <property type="evidence" value="ECO:0007669"/>
    <property type="project" value="UniProtKB-KW"/>
</dbReference>
<feature type="region of interest" description="Disordered" evidence="6">
    <location>
        <begin position="262"/>
        <end position="417"/>
    </location>
</feature>
<dbReference type="Pfam" id="PF00403">
    <property type="entry name" value="HMA"/>
    <property type="match status" value="1"/>
</dbReference>
<feature type="compositionally biased region" description="Gly residues" evidence="6">
    <location>
        <begin position="115"/>
        <end position="125"/>
    </location>
</feature>
<proteinExistence type="inferred from homology"/>
<feature type="compositionally biased region" description="Acidic residues" evidence="6">
    <location>
        <begin position="151"/>
        <end position="186"/>
    </location>
</feature>
<organism evidence="8 9">
    <name type="scientific">Sphenostylis stenocarpa</name>
    <dbReference type="NCBI Taxonomy" id="92480"/>
    <lineage>
        <taxon>Eukaryota</taxon>
        <taxon>Viridiplantae</taxon>
        <taxon>Streptophyta</taxon>
        <taxon>Embryophyta</taxon>
        <taxon>Tracheophyta</taxon>
        <taxon>Spermatophyta</taxon>
        <taxon>Magnoliopsida</taxon>
        <taxon>eudicotyledons</taxon>
        <taxon>Gunneridae</taxon>
        <taxon>Pentapetalae</taxon>
        <taxon>rosids</taxon>
        <taxon>fabids</taxon>
        <taxon>Fabales</taxon>
        <taxon>Fabaceae</taxon>
        <taxon>Papilionoideae</taxon>
        <taxon>50 kb inversion clade</taxon>
        <taxon>NPAAA clade</taxon>
        <taxon>indigoferoid/millettioid clade</taxon>
        <taxon>Phaseoleae</taxon>
        <taxon>Sphenostylis</taxon>
    </lineage>
</organism>
<dbReference type="SUPFAM" id="SSF55008">
    <property type="entry name" value="HMA, heavy metal-associated domain"/>
    <property type="match status" value="1"/>
</dbReference>
<dbReference type="PANTHER" id="PTHR45868">
    <property type="entry name" value="HEAVY METAL-ASSOCIATED ISOPRENYLATED PLANT PROTEIN 33-RELATED"/>
    <property type="match status" value="1"/>
</dbReference>
<dbReference type="InterPro" id="IPR036163">
    <property type="entry name" value="HMA_dom_sf"/>
</dbReference>
<evidence type="ECO:0000256" key="5">
    <source>
        <dbReference type="ARBA" id="ARBA00024045"/>
    </source>
</evidence>
<dbReference type="Gramene" id="rna-AYBTSS11_LOCUS28297">
    <property type="protein sequence ID" value="CAJ1976162.1"/>
    <property type="gene ID" value="gene-AYBTSS11_LOCUS28297"/>
</dbReference>
<dbReference type="PROSITE" id="PS50846">
    <property type="entry name" value="HMA_2"/>
    <property type="match status" value="1"/>
</dbReference>
<evidence type="ECO:0000259" key="7">
    <source>
        <dbReference type="PROSITE" id="PS50846"/>
    </source>
</evidence>
<gene>
    <name evidence="8" type="ORF">AYBTSS11_LOCUS28297</name>
</gene>
<dbReference type="FunFam" id="3.30.70.100:FF:000008">
    <property type="entry name" value="Copper transport protein ATOX1"/>
    <property type="match status" value="1"/>
</dbReference>
<sequence>MSKQDTLKVQNCLLKVNIHCDGCEQKVKKILQKIDGVYSVNIDAERGKVMVSGHVDPARLIKKLKRSGKHAEVWGGQRGMMYNQNYPTYPQFKNLHIDNTKGKDNKSQNHKGGAPQKGGGGGGGQLAHFQNTKGGPKVPPKNQKSVNFNLSEDELDDSDEDFDEFDDDYDEFEDDMDDFDEEEEEEYGHGHGHGHGQGQGQGQGHPMQHNKMMYMMGQMGNGRGPHGPGGMMNQGPAMNSHKGNVGGNYGTVKKGEVIDLPIQMKGKGGNLSEGKNGNGGKKGKGDDGQKNKGGKQKGGGGGGDNAHNNGNKKKNSKAKNGGGFLVRFLGLGKKNKKGGGSADTTTNKNRNNKNGNNNNNKGKKDGGGGGKLDKLDFDFQDFDISPKGKNGKGGNNGKNNNGKGHGGNNGNVGHMGPMSHQMAPTGQRGPMNQMGPMDHMRNMNMNIPAVQGLPAAAGMNSGYYPGMQMHMQQPNPYNIQQQQQQQLMAMMMNQQQQQQQQANMSMYPPHMMYGRPHPHQHPSMNYFPPPPMPSHPMADPITHVFSDENTESCSIM</sequence>
<comment type="similarity">
    <text evidence="5">Belongs to the HIPP family.</text>
</comment>
<feature type="compositionally biased region" description="Basic and acidic residues" evidence="6">
    <location>
        <begin position="95"/>
        <end position="107"/>
    </location>
</feature>
<evidence type="ECO:0000313" key="9">
    <source>
        <dbReference type="Proteomes" id="UP001189624"/>
    </source>
</evidence>
<dbReference type="CDD" id="cd00371">
    <property type="entry name" value="HMA"/>
    <property type="match status" value="1"/>
</dbReference>
<accession>A0AA86VPK2</accession>
<feature type="compositionally biased region" description="Gly residues" evidence="6">
    <location>
        <begin position="223"/>
        <end position="232"/>
    </location>
</feature>
<feature type="region of interest" description="Disordered" evidence="6">
    <location>
        <begin position="223"/>
        <end position="250"/>
    </location>
</feature>
<name>A0AA86VPK2_9FABA</name>
<dbReference type="Proteomes" id="UP001189624">
    <property type="component" value="Chromosome 10"/>
</dbReference>
<evidence type="ECO:0000256" key="4">
    <source>
        <dbReference type="ARBA" id="ARBA00023289"/>
    </source>
</evidence>
<keyword evidence="2" id="KW-0479">Metal-binding</keyword>
<evidence type="ECO:0000256" key="3">
    <source>
        <dbReference type="ARBA" id="ARBA00023288"/>
    </source>
</evidence>
<dbReference type="AlphaFoldDB" id="A0AA86VPK2"/>